<dbReference type="Proteomes" id="UP000299102">
    <property type="component" value="Unassembled WGS sequence"/>
</dbReference>
<sequence>MGERHDEKYACVLFSWGDNTLRTSLTLYVPPSYRHQKDRCTSIDFRSSRDPARSDAGRGRRCSSAGSYLSAGREQRRRCVGGAGAARPDRLCEPFRAIGGAREREAVRTLQNPTRGKILSPINLTNKNGFIPDAPSFDAWPIPQFASFFLFYFFSFSNLLKVYSTYADVTHE</sequence>
<accession>A0A4C1UF48</accession>
<proteinExistence type="predicted"/>
<keyword evidence="3" id="KW-1185">Reference proteome</keyword>
<reference evidence="2 3" key="1">
    <citation type="journal article" date="2019" name="Commun. Biol.">
        <title>The bagworm genome reveals a unique fibroin gene that provides high tensile strength.</title>
        <authorList>
            <person name="Kono N."/>
            <person name="Nakamura H."/>
            <person name="Ohtoshi R."/>
            <person name="Tomita M."/>
            <person name="Numata K."/>
            <person name="Arakawa K."/>
        </authorList>
    </citation>
    <scope>NUCLEOTIDE SEQUENCE [LARGE SCALE GENOMIC DNA]</scope>
</reference>
<dbReference type="AlphaFoldDB" id="A0A4C1UF48"/>
<evidence type="ECO:0000313" key="3">
    <source>
        <dbReference type="Proteomes" id="UP000299102"/>
    </source>
</evidence>
<name>A0A4C1UF48_EUMVA</name>
<feature type="region of interest" description="Disordered" evidence="1">
    <location>
        <begin position="44"/>
        <end position="69"/>
    </location>
</feature>
<evidence type="ECO:0000313" key="2">
    <source>
        <dbReference type="EMBL" id="GBP24576.1"/>
    </source>
</evidence>
<dbReference type="EMBL" id="BGZK01000163">
    <property type="protein sequence ID" value="GBP24576.1"/>
    <property type="molecule type" value="Genomic_DNA"/>
</dbReference>
<protein>
    <submittedName>
        <fullName evidence="2">Uncharacterized protein</fullName>
    </submittedName>
</protein>
<comment type="caution">
    <text evidence="2">The sequence shown here is derived from an EMBL/GenBank/DDBJ whole genome shotgun (WGS) entry which is preliminary data.</text>
</comment>
<feature type="compositionally biased region" description="Basic and acidic residues" evidence="1">
    <location>
        <begin position="44"/>
        <end position="58"/>
    </location>
</feature>
<gene>
    <name evidence="2" type="ORF">EVAR_79485_1</name>
</gene>
<evidence type="ECO:0000256" key="1">
    <source>
        <dbReference type="SAM" id="MobiDB-lite"/>
    </source>
</evidence>
<organism evidence="2 3">
    <name type="scientific">Eumeta variegata</name>
    <name type="common">Bagworm moth</name>
    <name type="synonym">Eumeta japonica</name>
    <dbReference type="NCBI Taxonomy" id="151549"/>
    <lineage>
        <taxon>Eukaryota</taxon>
        <taxon>Metazoa</taxon>
        <taxon>Ecdysozoa</taxon>
        <taxon>Arthropoda</taxon>
        <taxon>Hexapoda</taxon>
        <taxon>Insecta</taxon>
        <taxon>Pterygota</taxon>
        <taxon>Neoptera</taxon>
        <taxon>Endopterygota</taxon>
        <taxon>Lepidoptera</taxon>
        <taxon>Glossata</taxon>
        <taxon>Ditrysia</taxon>
        <taxon>Tineoidea</taxon>
        <taxon>Psychidae</taxon>
        <taxon>Oiketicinae</taxon>
        <taxon>Eumeta</taxon>
    </lineage>
</organism>